<keyword evidence="4 10" id="KW-0547">Nucleotide-binding</keyword>
<dbReference type="GO" id="GO:0005829">
    <property type="term" value="C:cytosol"/>
    <property type="evidence" value="ECO:0007669"/>
    <property type="project" value="TreeGrafter"/>
</dbReference>
<dbReference type="GO" id="GO:0005524">
    <property type="term" value="F:ATP binding"/>
    <property type="evidence" value="ECO:0007669"/>
    <property type="project" value="UniProtKB-KW"/>
</dbReference>
<protein>
    <recommendedName>
        <fullName evidence="3">asparagine synthase (glutamine-hydrolyzing)</fullName>
        <ecNumber evidence="3">6.3.5.4</ecNumber>
    </recommendedName>
</protein>
<sequence>MCGICGWVDFERDLREERATAQAMTDTMACRGPDDEGLWTAPHAAIGHRRLAIIDLKGGRQPMITEDAGRGPAVLTYSGEVYNFQELRAELSARGHRFRTQSDTEVVLLAYVEWGADLAEHLNGMYAFAIWDAAREELLLVRDRMGIKPLYYYPTPHGVLFGSEPKAILANPHVPRVVDADGLRELLAFVKTPEHGIFKGMYEVRPGQIVQVGRDGIRKRRYWRLQSHEHEDDVETSVKTVRGLLDDIVTRQLISDVPLCSLLSGGLDSSMITALAAKDLREQHLGTVRSFSVDFVGYTEHFKPDFTRSTPDTPYVHDLVSHVGADHTDIVLNSNELMDPAVRAAVLRARDLPLGIGDMDSSLYLLFKAIREHSTVALSGESADEVFGGYRWFHDPEAVTADTFPWLVGENMADHTGAELLFTDEAQRMLDMAGYRDQSYRQALDEVPGLPGETGHQRRMREVSYFHLTRFVQILLDRKDRMSMAVGLEVRVPFCDHRLVEYVFNAPWALKTFDGREKSLLRGAAADLLPESVLRRLKSPYPATQDPLYEQALHDEARKVLEGGEAPCAGLIDPERARAVIEQPVGATSAMASRAALERVLQLDAWFKDYGVRLAL</sequence>
<evidence type="ECO:0000256" key="6">
    <source>
        <dbReference type="ARBA" id="ARBA00022888"/>
    </source>
</evidence>
<dbReference type="OrthoDB" id="9763290at2"/>
<evidence type="ECO:0000256" key="9">
    <source>
        <dbReference type="PIRSR" id="PIRSR001589-1"/>
    </source>
</evidence>
<feature type="site" description="Important for beta-aspartyl-AMP intermediate formation" evidence="11">
    <location>
        <position position="381"/>
    </location>
</feature>
<comment type="pathway">
    <text evidence="1">Amino-acid biosynthesis; L-asparagine biosynthesis; L-asparagine from L-aspartate (L-Gln route): step 1/1.</text>
</comment>
<dbReference type="InterPro" id="IPR001962">
    <property type="entry name" value="Asn_synthase"/>
</dbReference>
<feature type="binding site" evidence="10">
    <location>
        <position position="262"/>
    </location>
    <ligand>
        <name>ATP</name>
        <dbReference type="ChEBI" id="CHEBI:30616"/>
    </ligand>
</feature>
<evidence type="ECO:0000256" key="4">
    <source>
        <dbReference type="ARBA" id="ARBA00022741"/>
    </source>
</evidence>
<feature type="active site" description="For GATase activity" evidence="9">
    <location>
        <position position="2"/>
    </location>
</feature>
<dbReference type="PROSITE" id="PS51278">
    <property type="entry name" value="GATASE_TYPE_2"/>
    <property type="match status" value="1"/>
</dbReference>
<evidence type="ECO:0000256" key="10">
    <source>
        <dbReference type="PIRSR" id="PIRSR001589-2"/>
    </source>
</evidence>
<dbReference type="RefSeq" id="WP_090928619.1">
    <property type="nucleotide sequence ID" value="NZ_FNDJ01000001.1"/>
</dbReference>
<reference evidence="13 14" key="1">
    <citation type="submission" date="2016-10" db="EMBL/GenBank/DDBJ databases">
        <authorList>
            <person name="de Groot N.N."/>
        </authorList>
    </citation>
    <scope>NUCLEOTIDE SEQUENCE [LARGE SCALE GENOMIC DNA]</scope>
    <source>
        <strain evidence="13 14">CGMCC 4.6533</strain>
    </source>
</reference>
<evidence type="ECO:0000256" key="2">
    <source>
        <dbReference type="ARBA" id="ARBA00005752"/>
    </source>
</evidence>
<dbReference type="Proteomes" id="UP000199202">
    <property type="component" value="Unassembled WGS sequence"/>
</dbReference>
<evidence type="ECO:0000256" key="1">
    <source>
        <dbReference type="ARBA" id="ARBA00005187"/>
    </source>
</evidence>
<dbReference type="InterPro" id="IPR017932">
    <property type="entry name" value="GATase_2_dom"/>
</dbReference>
<accession>A0A1G7ZRZ1</accession>
<keyword evidence="14" id="KW-1185">Reference proteome</keyword>
<dbReference type="EMBL" id="FNDJ01000001">
    <property type="protein sequence ID" value="SDH11451.1"/>
    <property type="molecule type" value="Genomic_DNA"/>
</dbReference>
<dbReference type="GO" id="GO:0006529">
    <property type="term" value="P:asparagine biosynthetic process"/>
    <property type="evidence" value="ECO:0007669"/>
    <property type="project" value="UniProtKB-KW"/>
</dbReference>
<dbReference type="EC" id="6.3.5.4" evidence="3"/>
<dbReference type="Pfam" id="PF13537">
    <property type="entry name" value="GATase_7"/>
    <property type="match status" value="1"/>
</dbReference>
<evidence type="ECO:0000256" key="3">
    <source>
        <dbReference type="ARBA" id="ARBA00012737"/>
    </source>
</evidence>
<dbReference type="NCBIfam" id="TIGR01536">
    <property type="entry name" value="asn_synth_AEB"/>
    <property type="match status" value="1"/>
</dbReference>
<name>A0A1G7ZRZ1_9ACTN</name>
<evidence type="ECO:0000256" key="11">
    <source>
        <dbReference type="PIRSR" id="PIRSR001589-3"/>
    </source>
</evidence>
<dbReference type="Pfam" id="PF00733">
    <property type="entry name" value="Asn_synthase"/>
    <property type="match status" value="1"/>
</dbReference>
<dbReference type="InterPro" id="IPR006426">
    <property type="entry name" value="Asn_synth_AEB"/>
</dbReference>
<evidence type="ECO:0000256" key="7">
    <source>
        <dbReference type="ARBA" id="ARBA00022962"/>
    </source>
</evidence>
<proteinExistence type="inferred from homology"/>
<organism evidence="13 14">
    <name type="scientific">Nonomuraea jiangxiensis</name>
    <dbReference type="NCBI Taxonomy" id="633440"/>
    <lineage>
        <taxon>Bacteria</taxon>
        <taxon>Bacillati</taxon>
        <taxon>Actinomycetota</taxon>
        <taxon>Actinomycetes</taxon>
        <taxon>Streptosporangiales</taxon>
        <taxon>Streptosporangiaceae</taxon>
        <taxon>Nonomuraea</taxon>
    </lineage>
</organism>
<keyword evidence="9" id="KW-0028">Amino-acid biosynthesis</keyword>
<comment type="similarity">
    <text evidence="2">Belongs to the asparagine synthetase family.</text>
</comment>
<feature type="binding site" evidence="10">
    <location>
        <position position="293"/>
    </location>
    <ligand>
        <name>ATP</name>
        <dbReference type="ChEBI" id="CHEBI:30616"/>
    </ligand>
</feature>
<keyword evidence="5 10" id="KW-0067">ATP-binding</keyword>
<dbReference type="Gene3D" id="3.40.50.620">
    <property type="entry name" value="HUPs"/>
    <property type="match status" value="1"/>
</dbReference>
<evidence type="ECO:0000256" key="5">
    <source>
        <dbReference type="ARBA" id="ARBA00022840"/>
    </source>
</evidence>
<dbReference type="Gene3D" id="3.60.20.10">
    <property type="entry name" value="Glutamine Phosphoribosylpyrophosphate, subunit 1, domain 1"/>
    <property type="match status" value="1"/>
</dbReference>
<dbReference type="SUPFAM" id="SSF56235">
    <property type="entry name" value="N-terminal nucleophile aminohydrolases (Ntn hydrolases)"/>
    <property type="match status" value="1"/>
</dbReference>
<dbReference type="InterPro" id="IPR051786">
    <property type="entry name" value="ASN_synthetase/amidase"/>
</dbReference>
<gene>
    <name evidence="13" type="ORF">SAMN05421869_101504</name>
</gene>
<evidence type="ECO:0000259" key="12">
    <source>
        <dbReference type="PROSITE" id="PS51278"/>
    </source>
</evidence>
<dbReference type="CDD" id="cd01991">
    <property type="entry name" value="Asn_synthase_B_C"/>
    <property type="match status" value="1"/>
</dbReference>
<dbReference type="SUPFAM" id="SSF52402">
    <property type="entry name" value="Adenine nucleotide alpha hydrolases-like"/>
    <property type="match status" value="1"/>
</dbReference>
<dbReference type="InterPro" id="IPR029055">
    <property type="entry name" value="Ntn_hydrolases_N"/>
</dbReference>
<feature type="binding site" evidence="10">
    <location>
        <begin position="379"/>
        <end position="380"/>
    </location>
    <ligand>
        <name>ATP</name>
        <dbReference type="ChEBI" id="CHEBI:30616"/>
    </ligand>
</feature>
<feature type="binding site" evidence="10">
    <location>
        <position position="103"/>
    </location>
    <ligand>
        <name>L-glutamine</name>
        <dbReference type="ChEBI" id="CHEBI:58359"/>
    </ligand>
</feature>
<evidence type="ECO:0000256" key="8">
    <source>
        <dbReference type="ARBA" id="ARBA00048741"/>
    </source>
</evidence>
<evidence type="ECO:0000313" key="13">
    <source>
        <dbReference type="EMBL" id="SDH11451.1"/>
    </source>
</evidence>
<evidence type="ECO:0000313" key="14">
    <source>
        <dbReference type="Proteomes" id="UP000199202"/>
    </source>
</evidence>
<dbReference type="GO" id="GO:0004066">
    <property type="term" value="F:asparagine synthase (glutamine-hydrolyzing) activity"/>
    <property type="evidence" value="ECO:0007669"/>
    <property type="project" value="UniProtKB-EC"/>
</dbReference>
<dbReference type="PIRSF" id="PIRSF001589">
    <property type="entry name" value="Asn_synthetase_glu-h"/>
    <property type="match status" value="1"/>
</dbReference>
<dbReference type="InterPro" id="IPR014729">
    <property type="entry name" value="Rossmann-like_a/b/a_fold"/>
</dbReference>
<comment type="catalytic activity">
    <reaction evidence="8">
        <text>L-aspartate + L-glutamine + ATP + H2O = L-asparagine + L-glutamate + AMP + diphosphate + H(+)</text>
        <dbReference type="Rhea" id="RHEA:12228"/>
        <dbReference type="ChEBI" id="CHEBI:15377"/>
        <dbReference type="ChEBI" id="CHEBI:15378"/>
        <dbReference type="ChEBI" id="CHEBI:29985"/>
        <dbReference type="ChEBI" id="CHEBI:29991"/>
        <dbReference type="ChEBI" id="CHEBI:30616"/>
        <dbReference type="ChEBI" id="CHEBI:33019"/>
        <dbReference type="ChEBI" id="CHEBI:58048"/>
        <dbReference type="ChEBI" id="CHEBI:58359"/>
        <dbReference type="ChEBI" id="CHEBI:456215"/>
        <dbReference type="EC" id="6.3.5.4"/>
    </reaction>
</comment>
<dbReference type="InterPro" id="IPR033738">
    <property type="entry name" value="AsnB_N"/>
</dbReference>
<keyword evidence="6 9" id="KW-0061">Asparagine biosynthesis</keyword>
<dbReference type="CDD" id="cd00712">
    <property type="entry name" value="AsnB"/>
    <property type="match status" value="1"/>
</dbReference>
<dbReference type="STRING" id="633440.SAMN05421869_101504"/>
<dbReference type="AlphaFoldDB" id="A0A1G7ZRZ1"/>
<feature type="domain" description="Glutamine amidotransferase type-2" evidence="12">
    <location>
        <begin position="2"/>
        <end position="215"/>
    </location>
</feature>
<dbReference type="PANTHER" id="PTHR43284:SF1">
    <property type="entry name" value="ASPARAGINE SYNTHETASE"/>
    <property type="match status" value="1"/>
</dbReference>
<dbReference type="PANTHER" id="PTHR43284">
    <property type="entry name" value="ASPARAGINE SYNTHETASE (GLUTAMINE-HYDROLYZING)"/>
    <property type="match status" value="1"/>
</dbReference>
<keyword evidence="7 9" id="KW-0315">Glutamine amidotransferase</keyword>